<sequence length="250" mass="26527">MIWTHHPSQPVAQAPAFGPWLGRILARMRAALAPAPDRAISWPAAVIAAADAPVATGPTAVGIGVTRIGRSAPRPEALVAAQRPSITPIAELAGPAAVPQAAVIEPARFHSLDEEAVSVVYFLSHRSGPGLICLDWFADHGLPFRRIGALHPTAPVWSAPQGALLLVDLDTLGGIAEMAEPLMRLRLNRPDLSVVLLTEEAEAHDFGTERLVLADITLRLPCAFASFEFALAEAPINNAAWQERLLGDQG</sequence>
<proteinExistence type="predicted"/>
<dbReference type="Proteomes" id="UP000247727">
    <property type="component" value="Unassembled WGS sequence"/>
</dbReference>
<accession>A0A318U5C5</accession>
<keyword evidence="2" id="KW-1185">Reference proteome</keyword>
<protein>
    <submittedName>
        <fullName evidence="1">Uncharacterized protein</fullName>
    </submittedName>
</protein>
<evidence type="ECO:0000313" key="1">
    <source>
        <dbReference type="EMBL" id="PYF12776.1"/>
    </source>
</evidence>
<comment type="caution">
    <text evidence="1">The sequence shown here is derived from an EMBL/GenBank/DDBJ whole genome shotgun (WGS) entry which is preliminary data.</text>
</comment>
<dbReference type="EMBL" id="QJTK01000001">
    <property type="protein sequence ID" value="PYF12776.1"/>
    <property type="molecule type" value="Genomic_DNA"/>
</dbReference>
<evidence type="ECO:0000313" key="2">
    <source>
        <dbReference type="Proteomes" id="UP000247727"/>
    </source>
</evidence>
<dbReference type="AlphaFoldDB" id="A0A318U5C5"/>
<reference evidence="1 2" key="1">
    <citation type="submission" date="2018-06" db="EMBL/GenBank/DDBJ databases">
        <title>Genomic Encyclopedia of Type Strains, Phase III (KMG-III): the genomes of soil and plant-associated and newly described type strains.</title>
        <authorList>
            <person name="Whitman W."/>
        </authorList>
    </citation>
    <scope>NUCLEOTIDE SEQUENCE [LARGE SCALE GENOMIC DNA]</scope>
    <source>
        <strain evidence="1 2">JA737</strain>
    </source>
</reference>
<dbReference type="RefSeq" id="WP_110803826.1">
    <property type="nucleotide sequence ID" value="NZ_QJTK01000001.1"/>
</dbReference>
<gene>
    <name evidence="1" type="ORF">C8J30_101157</name>
</gene>
<organism evidence="1 2">
    <name type="scientific">Rhodobacter viridis</name>
    <dbReference type="NCBI Taxonomy" id="1054202"/>
    <lineage>
        <taxon>Bacteria</taxon>
        <taxon>Pseudomonadati</taxon>
        <taxon>Pseudomonadota</taxon>
        <taxon>Alphaproteobacteria</taxon>
        <taxon>Rhodobacterales</taxon>
        <taxon>Rhodobacter group</taxon>
        <taxon>Rhodobacter</taxon>
    </lineage>
</organism>
<dbReference type="OrthoDB" id="7688092at2"/>
<name>A0A318U5C5_9RHOB</name>